<evidence type="ECO:0000313" key="2">
    <source>
        <dbReference type="Proteomes" id="UP000226031"/>
    </source>
</evidence>
<proteinExistence type="predicted"/>
<reference evidence="1 2" key="1">
    <citation type="submission" date="2017-10" db="EMBL/GenBank/DDBJ databases">
        <title>Comparative genomics in systemic dimorphic fungi from Ajellomycetaceae.</title>
        <authorList>
            <person name="Munoz J.F."/>
            <person name="Mcewen J.G."/>
            <person name="Clay O.K."/>
            <person name="Cuomo C.A."/>
        </authorList>
    </citation>
    <scope>NUCLEOTIDE SEQUENCE [LARGE SCALE GENOMIC DNA]</scope>
    <source>
        <strain evidence="1 2">UAMH4076</strain>
    </source>
</reference>
<evidence type="ECO:0000313" key="1">
    <source>
        <dbReference type="EMBL" id="PGH30797.1"/>
    </source>
</evidence>
<dbReference type="Proteomes" id="UP000226031">
    <property type="component" value="Unassembled WGS sequence"/>
</dbReference>
<keyword evidence="2" id="KW-1185">Reference proteome</keyword>
<name>A0A2B7ZD93_9EURO</name>
<comment type="caution">
    <text evidence="1">The sequence shown here is derived from an EMBL/GenBank/DDBJ whole genome shotgun (WGS) entry which is preliminary data.</text>
</comment>
<gene>
    <name evidence="1" type="ORF">GX50_06425</name>
</gene>
<protein>
    <submittedName>
        <fullName evidence="1">Uncharacterized protein</fullName>
    </submittedName>
</protein>
<organism evidence="1 2">
    <name type="scientific">[Emmonsia] crescens</name>
    <dbReference type="NCBI Taxonomy" id="73230"/>
    <lineage>
        <taxon>Eukaryota</taxon>
        <taxon>Fungi</taxon>
        <taxon>Dikarya</taxon>
        <taxon>Ascomycota</taxon>
        <taxon>Pezizomycotina</taxon>
        <taxon>Eurotiomycetes</taxon>
        <taxon>Eurotiomycetidae</taxon>
        <taxon>Onygenales</taxon>
        <taxon>Ajellomycetaceae</taxon>
        <taxon>Emergomyces</taxon>
    </lineage>
</organism>
<dbReference type="EMBL" id="PDND01000155">
    <property type="protein sequence ID" value="PGH30797.1"/>
    <property type="molecule type" value="Genomic_DNA"/>
</dbReference>
<dbReference type="AlphaFoldDB" id="A0A2B7ZD93"/>
<sequence>MQIQRLSRSCQRIIKAFGTRDHDARSSNIIAKSSSTTFKDKSSFLDLRPYLCEQGGHKLRSNEIQQNDSYVQ</sequence>
<accession>A0A2B7ZD93</accession>